<accession>A0A540LBX0</accession>
<keyword evidence="2" id="KW-1185">Reference proteome</keyword>
<proteinExistence type="predicted"/>
<evidence type="ECO:0000313" key="2">
    <source>
        <dbReference type="Proteomes" id="UP000315295"/>
    </source>
</evidence>
<name>A0A540LBX0_MALBA</name>
<dbReference type="AlphaFoldDB" id="A0A540LBX0"/>
<sequence>MRAKVISQSLPITYALLEEEAHEEVEEEAPKDETEIQVVCSFAVTDHQSTSFRFRLHVLLSNQVISTPLVNL</sequence>
<organism evidence="1 2">
    <name type="scientific">Malus baccata</name>
    <name type="common">Siberian crab apple</name>
    <name type="synonym">Pyrus baccata</name>
    <dbReference type="NCBI Taxonomy" id="106549"/>
    <lineage>
        <taxon>Eukaryota</taxon>
        <taxon>Viridiplantae</taxon>
        <taxon>Streptophyta</taxon>
        <taxon>Embryophyta</taxon>
        <taxon>Tracheophyta</taxon>
        <taxon>Spermatophyta</taxon>
        <taxon>Magnoliopsida</taxon>
        <taxon>eudicotyledons</taxon>
        <taxon>Gunneridae</taxon>
        <taxon>Pentapetalae</taxon>
        <taxon>rosids</taxon>
        <taxon>fabids</taxon>
        <taxon>Rosales</taxon>
        <taxon>Rosaceae</taxon>
        <taxon>Amygdaloideae</taxon>
        <taxon>Maleae</taxon>
        <taxon>Malus</taxon>
    </lineage>
</organism>
<gene>
    <name evidence="1" type="ORF">C1H46_030509</name>
</gene>
<dbReference type="Proteomes" id="UP000315295">
    <property type="component" value="Unassembled WGS sequence"/>
</dbReference>
<reference evidence="1 2" key="1">
    <citation type="journal article" date="2019" name="G3 (Bethesda)">
        <title>Sequencing of a Wild Apple (Malus baccata) Genome Unravels the Differences Between Cultivated and Wild Apple Species Regarding Disease Resistance and Cold Tolerance.</title>
        <authorList>
            <person name="Chen X."/>
        </authorList>
    </citation>
    <scope>NUCLEOTIDE SEQUENCE [LARGE SCALE GENOMIC DNA]</scope>
    <source>
        <strain evidence="2">cv. Shandingzi</strain>
        <tissue evidence="1">Leaves</tissue>
    </source>
</reference>
<dbReference type="EMBL" id="VIEB01000658">
    <property type="protein sequence ID" value="TQD83961.1"/>
    <property type="molecule type" value="Genomic_DNA"/>
</dbReference>
<protein>
    <submittedName>
        <fullName evidence="1">Uncharacterized protein</fullName>
    </submittedName>
</protein>
<comment type="caution">
    <text evidence="1">The sequence shown here is derived from an EMBL/GenBank/DDBJ whole genome shotgun (WGS) entry which is preliminary data.</text>
</comment>
<evidence type="ECO:0000313" key="1">
    <source>
        <dbReference type="EMBL" id="TQD83961.1"/>
    </source>
</evidence>